<protein>
    <submittedName>
        <fullName evidence="2">Uncharacterized protein</fullName>
    </submittedName>
</protein>
<dbReference type="Proteomes" id="UP000326532">
    <property type="component" value="Unassembled WGS sequence"/>
</dbReference>
<gene>
    <name evidence="2" type="ORF">BDV34DRAFT_32142</name>
</gene>
<accession>A0A5N6DYF7</accession>
<keyword evidence="3" id="KW-1185">Reference proteome</keyword>
<evidence type="ECO:0000256" key="1">
    <source>
        <dbReference type="SAM" id="MobiDB-lite"/>
    </source>
</evidence>
<dbReference type="VEuPathDB" id="FungiDB:BDV34DRAFT_32142"/>
<organism evidence="2 3">
    <name type="scientific">Aspergillus parasiticus</name>
    <dbReference type="NCBI Taxonomy" id="5067"/>
    <lineage>
        <taxon>Eukaryota</taxon>
        <taxon>Fungi</taxon>
        <taxon>Dikarya</taxon>
        <taxon>Ascomycota</taxon>
        <taxon>Pezizomycotina</taxon>
        <taxon>Eurotiomycetes</taxon>
        <taxon>Eurotiomycetidae</taxon>
        <taxon>Eurotiales</taxon>
        <taxon>Aspergillaceae</taxon>
        <taxon>Aspergillus</taxon>
        <taxon>Aspergillus subgen. Circumdati</taxon>
    </lineage>
</organism>
<reference evidence="2 3" key="1">
    <citation type="submission" date="2019-04" db="EMBL/GenBank/DDBJ databases">
        <title>Fungal friends and foes A comparative genomics study of 23 Aspergillus species from section Flavi.</title>
        <authorList>
            <consortium name="DOE Joint Genome Institute"/>
            <person name="Kjaerbolling I."/>
            <person name="Vesth T.C."/>
            <person name="Frisvad J.C."/>
            <person name="Nybo J.L."/>
            <person name="Theobald S."/>
            <person name="Kildgaard S."/>
            <person name="Petersen T.I."/>
            <person name="Kuo A."/>
            <person name="Sato A."/>
            <person name="Lyhne E.K."/>
            <person name="Kogle M.E."/>
            <person name="Wiebenga A."/>
            <person name="Kun R.S."/>
            <person name="Lubbers R.J."/>
            <person name="Makela M.R."/>
            <person name="Barry K."/>
            <person name="Chovatia M."/>
            <person name="Clum A."/>
            <person name="Daum C."/>
            <person name="Haridas S."/>
            <person name="He G."/>
            <person name="LaButti K."/>
            <person name="Lipzen A."/>
            <person name="Mondo S."/>
            <person name="Pangilinan J."/>
            <person name="Riley R."/>
            <person name="Salamov A."/>
            <person name="Simmons B.A."/>
            <person name="Magnuson J.K."/>
            <person name="Henrissat B."/>
            <person name="Mortensen U.H."/>
            <person name="Larsen T.O."/>
            <person name="De vries R.P."/>
            <person name="Grigoriev I.V."/>
            <person name="Machida M."/>
            <person name="Baker S.E."/>
            <person name="Andersen M.R."/>
        </authorList>
    </citation>
    <scope>NUCLEOTIDE SEQUENCE [LARGE SCALE GENOMIC DNA]</scope>
    <source>
        <strain evidence="2 3">CBS 117618</strain>
    </source>
</reference>
<evidence type="ECO:0000313" key="3">
    <source>
        <dbReference type="Proteomes" id="UP000326532"/>
    </source>
</evidence>
<sequence length="109" mass="11735">MLFPLLSVSSSELLVLSSPRVPWIKRPPEGLWLSTITLAQPINSVALGVGISWLDSWGPRPNLAAQSQSMPMTTVTTHDGASSESTYGDAHALASGENLQRFLVKDLSF</sequence>
<evidence type="ECO:0000313" key="2">
    <source>
        <dbReference type="EMBL" id="KAB8209150.1"/>
    </source>
</evidence>
<dbReference type="EMBL" id="ML734948">
    <property type="protein sequence ID" value="KAB8209150.1"/>
    <property type="molecule type" value="Genomic_DNA"/>
</dbReference>
<name>A0A5N6DYF7_ASPPA</name>
<feature type="compositionally biased region" description="Polar residues" evidence="1">
    <location>
        <begin position="65"/>
        <end position="86"/>
    </location>
</feature>
<feature type="region of interest" description="Disordered" evidence="1">
    <location>
        <begin position="65"/>
        <end position="89"/>
    </location>
</feature>
<proteinExistence type="predicted"/>
<dbReference type="AlphaFoldDB" id="A0A5N6DYF7"/>